<organism evidence="2 3">
    <name type="scientific">Aeromicrobium camelliae</name>
    <dbReference type="NCBI Taxonomy" id="1538144"/>
    <lineage>
        <taxon>Bacteria</taxon>
        <taxon>Bacillati</taxon>
        <taxon>Actinomycetota</taxon>
        <taxon>Actinomycetes</taxon>
        <taxon>Propionibacteriales</taxon>
        <taxon>Nocardioidaceae</taxon>
        <taxon>Aeromicrobium</taxon>
    </lineage>
</organism>
<dbReference type="Gene3D" id="3.40.630.30">
    <property type="match status" value="1"/>
</dbReference>
<keyword evidence="3" id="KW-1185">Reference proteome</keyword>
<feature type="domain" description="N-acetyltransferase" evidence="1">
    <location>
        <begin position="182"/>
        <end position="328"/>
    </location>
</feature>
<dbReference type="Proteomes" id="UP000275225">
    <property type="component" value="Unassembled WGS sequence"/>
</dbReference>
<gene>
    <name evidence="2" type="ORF">EHW97_00720</name>
</gene>
<dbReference type="Pfam" id="PF00583">
    <property type="entry name" value="Acetyltransf_1"/>
    <property type="match status" value="1"/>
</dbReference>
<name>A0A3N6X7P3_9ACTN</name>
<evidence type="ECO:0000313" key="3">
    <source>
        <dbReference type="Proteomes" id="UP000275225"/>
    </source>
</evidence>
<dbReference type="PROSITE" id="PS51186">
    <property type="entry name" value="GNAT"/>
    <property type="match status" value="2"/>
</dbReference>
<keyword evidence="2" id="KW-0808">Transferase</keyword>
<dbReference type="InterPro" id="IPR000182">
    <property type="entry name" value="GNAT_dom"/>
</dbReference>
<comment type="caution">
    <text evidence="2">The sequence shown here is derived from an EMBL/GenBank/DDBJ whole genome shotgun (WGS) entry which is preliminary data.</text>
</comment>
<accession>A0A3N6X7P3</accession>
<reference evidence="2 3" key="1">
    <citation type="submission" date="2018-11" db="EMBL/GenBank/DDBJ databases">
        <authorList>
            <person name="Li F."/>
        </authorList>
    </citation>
    <scope>NUCLEOTIDE SEQUENCE [LARGE SCALE GENOMIC DNA]</scope>
    <source>
        <strain evidence="2 3">YS17T</strain>
    </source>
</reference>
<sequence>MVIITALDVADDDAYAAFHALYARSIDTELDPPWEFRELRMKLAGDEYVQSVALVAVDGDEAVGGAWAELTLKDNLQNAFATIFVDPQHRRRGFGSALWRELAVALRDQGRTVVAGEAVKRVDAVESDSERFAETLGFHVDLVNAIRELPLPADPPKAPARDGYQLAAWRGLAPEQWRAEYAHLRSLITQEAPLGEVAWENEFWDAARLELEARQWQESGRVAQIVAAVAPHGALVGHTQLIVPDASDEVYQWDTLVLPEHRGHGLGLSLKAAAMREAADLVAGRRRITTWNAASNEPMIAVNERLGYRLIGYATEYAIDLSDASPAER</sequence>
<dbReference type="InterPro" id="IPR016181">
    <property type="entry name" value="Acyl_CoA_acyltransferase"/>
</dbReference>
<dbReference type="EMBL" id="RQJX01000001">
    <property type="protein sequence ID" value="RQN10055.1"/>
    <property type="molecule type" value="Genomic_DNA"/>
</dbReference>
<dbReference type="RefSeq" id="WP_124235251.1">
    <property type="nucleotide sequence ID" value="NZ_JBHUFI010000007.1"/>
</dbReference>
<dbReference type="SUPFAM" id="SSF55729">
    <property type="entry name" value="Acyl-CoA N-acyltransferases (Nat)"/>
    <property type="match status" value="2"/>
</dbReference>
<protein>
    <submittedName>
        <fullName evidence="2">GNAT family N-acetyltransferase</fullName>
    </submittedName>
</protein>
<dbReference type="OrthoDB" id="4119890at2"/>
<proteinExistence type="predicted"/>
<dbReference type="GO" id="GO:0016747">
    <property type="term" value="F:acyltransferase activity, transferring groups other than amino-acyl groups"/>
    <property type="evidence" value="ECO:0007669"/>
    <property type="project" value="InterPro"/>
</dbReference>
<dbReference type="InterPro" id="IPR050276">
    <property type="entry name" value="MshD_Acetyltransferase"/>
</dbReference>
<evidence type="ECO:0000313" key="2">
    <source>
        <dbReference type="EMBL" id="RQN10055.1"/>
    </source>
</evidence>
<evidence type="ECO:0000259" key="1">
    <source>
        <dbReference type="PROSITE" id="PS51186"/>
    </source>
</evidence>
<dbReference type="PANTHER" id="PTHR43617">
    <property type="entry name" value="L-AMINO ACID N-ACETYLTRANSFERASE"/>
    <property type="match status" value="1"/>
</dbReference>
<dbReference type="CDD" id="cd04301">
    <property type="entry name" value="NAT_SF"/>
    <property type="match status" value="2"/>
</dbReference>
<dbReference type="Pfam" id="PF13508">
    <property type="entry name" value="Acetyltransf_7"/>
    <property type="match status" value="1"/>
</dbReference>
<feature type="domain" description="N-acetyltransferase" evidence="1">
    <location>
        <begin position="2"/>
        <end position="154"/>
    </location>
</feature>
<dbReference type="AlphaFoldDB" id="A0A3N6X7P3"/>